<comment type="caution">
    <text evidence="2">The sequence shown here is derived from an EMBL/GenBank/DDBJ whole genome shotgun (WGS) entry which is preliminary data.</text>
</comment>
<organism evidence="2 3">
    <name type="scientific">Gelidibacter maritimus</name>
    <dbReference type="NCBI Taxonomy" id="2761487"/>
    <lineage>
        <taxon>Bacteria</taxon>
        <taxon>Pseudomonadati</taxon>
        <taxon>Bacteroidota</taxon>
        <taxon>Flavobacteriia</taxon>
        <taxon>Flavobacteriales</taxon>
        <taxon>Flavobacteriaceae</taxon>
        <taxon>Gelidibacter</taxon>
    </lineage>
</organism>
<dbReference type="Proteomes" id="UP000541857">
    <property type="component" value="Unassembled WGS sequence"/>
</dbReference>
<dbReference type="RefSeq" id="WP_182206773.1">
    <property type="nucleotide sequence ID" value="NZ_JACGLT010000019.1"/>
</dbReference>
<reference evidence="2 3" key="1">
    <citation type="submission" date="2020-07" db="EMBL/GenBank/DDBJ databases">
        <title>Bacterium isolated from marine sediment.</title>
        <authorList>
            <person name="Shang D."/>
        </authorList>
    </citation>
    <scope>NUCLEOTIDE SEQUENCE [LARGE SCALE GENOMIC DNA]</scope>
    <source>
        <strain evidence="2 3">F6074</strain>
    </source>
</reference>
<accession>A0A7W2M881</accession>
<proteinExistence type="predicted"/>
<evidence type="ECO:0000256" key="1">
    <source>
        <dbReference type="SAM" id="SignalP"/>
    </source>
</evidence>
<dbReference type="EMBL" id="JACGLT010000019">
    <property type="protein sequence ID" value="MBA6154500.1"/>
    <property type="molecule type" value="Genomic_DNA"/>
</dbReference>
<feature type="chain" id="PRO_5030794544" description="Lipocalin family protein" evidence="1">
    <location>
        <begin position="19"/>
        <end position="130"/>
    </location>
</feature>
<keyword evidence="3" id="KW-1185">Reference proteome</keyword>
<feature type="signal peptide" evidence="1">
    <location>
        <begin position="1"/>
        <end position="18"/>
    </location>
</feature>
<evidence type="ECO:0000313" key="3">
    <source>
        <dbReference type="Proteomes" id="UP000541857"/>
    </source>
</evidence>
<gene>
    <name evidence="2" type="ORF">H3Z82_17365</name>
</gene>
<dbReference type="AlphaFoldDB" id="A0A7W2M881"/>
<name>A0A7W2M881_9FLAO</name>
<evidence type="ECO:0000313" key="2">
    <source>
        <dbReference type="EMBL" id="MBA6154500.1"/>
    </source>
</evidence>
<keyword evidence="1" id="KW-0732">Signal</keyword>
<sequence>MKKILILILCFFPLTILAQELKCCETINEAEAYLNGNWKKKNSEPNQQYRFEFNNGTGKFKVFNIKENGTLEKSKTEQPDIKILKTDNGFEIEYDYGGLKTYTRIKYLNSNKLIVMRKDGAEMEYYKISE</sequence>
<evidence type="ECO:0008006" key="4">
    <source>
        <dbReference type="Google" id="ProtNLM"/>
    </source>
</evidence>
<protein>
    <recommendedName>
        <fullName evidence="4">Lipocalin family protein</fullName>
    </recommendedName>
</protein>